<keyword evidence="3" id="KW-1185">Reference proteome</keyword>
<proteinExistence type="predicted"/>
<evidence type="ECO:0000313" key="3">
    <source>
        <dbReference type="Proteomes" id="UP000026962"/>
    </source>
</evidence>
<dbReference type="Proteomes" id="UP000026962">
    <property type="component" value="Chromosome 10"/>
</dbReference>
<accession>A0A0E0M6F8</accession>
<sequence length="75" mass="8375">MNHTPEETNREGLRDGRGRRSYDPRGRHSCSSMSMQRRESTGDEAMLRRAPLSITTTSRGGPRAATLQTEGATQR</sequence>
<evidence type="ECO:0000256" key="1">
    <source>
        <dbReference type="SAM" id="MobiDB-lite"/>
    </source>
</evidence>
<feature type="compositionally biased region" description="Basic and acidic residues" evidence="1">
    <location>
        <begin position="1"/>
        <end position="26"/>
    </location>
</feature>
<dbReference type="EnsemblPlants" id="OPUNC10G04870.1">
    <property type="protein sequence ID" value="OPUNC10G04870.1"/>
    <property type="gene ID" value="OPUNC10G04870"/>
</dbReference>
<evidence type="ECO:0000313" key="2">
    <source>
        <dbReference type="EnsemblPlants" id="OPUNC10G04870.1"/>
    </source>
</evidence>
<organism evidence="2">
    <name type="scientific">Oryza punctata</name>
    <name type="common">Red rice</name>
    <dbReference type="NCBI Taxonomy" id="4537"/>
    <lineage>
        <taxon>Eukaryota</taxon>
        <taxon>Viridiplantae</taxon>
        <taxon>Streptophyta</taxon>
        <taxon>Embryophyta</taxon>
        <taxon>Tracheophyta</taxon>
        <taxon>Spermatophyta</taxon>
        <taxon>Magnoliopsida</taxon>
        <taxon>Liliopsida</taxon>
        <taxon>Poales</taxon>
        <taxon>Poaceae</taxon>
        <taxon>BOP clade</taxon>
        <taxon>Oryzoideae</taxon>
        <taxon>Oryzeae</taxon>
        <taxon>Oryzinae</taxon>
        <taxon>Oryza</taxon>
    </lineage>
</organism>
<dbReference type="Gramene" id="OPUNC10G04870.1">
    <property type="protein sequence ID" value="OPUNC10G04870.1"/>
    <property type="gene ID" value="OPUNC10G04870"/>
</dbReference>
<dbReference type="HOGENOM" id="CLU_158244_2_0_1"/>
<reference evidence="2" key="1">
    <citation type="submission" date="2015-04" db="UniProtKB">
        <authorList>
            <consortium name="EnsemblPlants"/>
        </authorList>
    </citation>
    <scope>IDENTIFICATION</scope>
</reference>
<feature type="region of interest" description="Disordered" evidence="1">
    <location>
        <begin position="1"/>
        <end position="75"/>
    </location>
</feature>
<dbReference type="AlphaFoldDB" id="A0A0E0M6F8"/>
<feature type="compositionally biased region" description="Polar residues" evidence="1">
    <location>
        <begin position="66"/>
        <end position="75"/>
    </location>
</feature>
<protein>
    <submittedName>
        <fullName evidence="2">Uncharacterized protein</fullName>
    </submittedName>
</protein>
<feature type="compositionally biased region" description="Basic and acidic residues" evidence="1">
    <location>
        <begin position="36"/>
        <end position="47"/>
    </location>
</feature>
<name>A0A0E0M6F8_ORYPU</name>
<reference evidence="2" key="2">
    <citation type="submission" date="2018-05" db="EMBL/GenBank/DDBJ databases">
        <title>OpunRS2 (Oryza punctata Reference Sequence Version 2).</title>
        <authorList>
            <person name="Zhang J."/>
            <person name="Kudrna D."/>
            <person name="Lee S."/>
            <person name="Talag J."/>
            <person name="Welchert J."/>
            <person name="Wing R.A."/>
        </authorList>
    </citation>
    <scope>NUCLEOTIDE SEQUENCE [LARGE SCALE GENOMIC DNA]</scope>
</reference>